<protein>
    <submittedName>
        <fullName evidence="1">Uncharacterized protein</fullName>
    </submittedName>
</protein>
<dbReference type="AlphaFoldDB" id="A0A081BWQ6"/>
<proteinExistence type="predicted"/>
<dbReference type="STRING" id="1499967.U27_03725"/>
<sequence>MRNGFPAKKQDTEGKKYKVRLSVYHRGLRNVQGTCRVYESEMNRNGNGANQSQYLTPLLIKLRYAT</sequence>
<dbReference type="HOGENOM" id="CLU_2822363_0_0_0"/>
<dbReference type="EMBL" id="DF820465">
    <property type="protein sequence ID" value="GAK56761.1"/>
    <property type="molecule type" value="Genomic_DNA"/>
</dbReference>
<dbReference type="Proteomes" id="UP000030661">
    <property type="component" value="Unassembled WGS sequence"/>
</dbReference>
<organism evidence="1">
    <name type="scientific">Vecturithrix granuli</name>
    <dbReference type="NCBI Taxonomy" id="1499967"/>
    <lineage>
        <taxon>Bacteria</taxon>
        <taxon>Candidatus Moduliflexota</taxon>
        <taxon>Candidatus Vecturitrichia</taxon>
        <taxon>Candidatus Vecturitrichales</taxon>
        <taxon>Candidatus Vecturitrichaceae</taxon>
        <taxon>Candidatus Vecturithrix</taxon>
    </lineage>
</organism>
<reference evidence="1" key="1">
    <citation type="journal article" date="2015" name="PeerJ">
        <title>First genomic representation of candidate bacterial phylum KSB3 points to enhanced environmental sensing as a trigger of wastewater bulking.</title>
        <authorList>
            <person name="Sekiguchi Y."/>
            <person name="Ohashi A."/>
            <person name="Parks D.H."/>
            <person name="Yamauchi T."/>
            <person name="Tyson G.W."/>
            <person name="Hugenholtz P."/>
        </authorList>
    </citation>
    <scope>NUCLEOTIDE SEQUENCE [LARGE SCALE GENOMIC DNA]</scope>
</reference>
<gene>
    <name evidence="1" type="ORF">U27_03725</name>
</gene>
<accession>A0A081BWQ6</accession>
<name>A0A081BWQ6_VECG1</name>
<evidence type="ECO:0000313" key="2">
    <source>
        <dbReference type="Proteomes" id="UP000030661"/>
    </source>
</evidence>
<keyword evidence="2" id="KW-1185">Reference proteome</keyword>
<evidence type="ECO:0000313" key="1">
    <source>
        <dbReference type="EMBL" id="GAK56761.1"/>
    </source>
</evidence>